<evidence type="ECO:0000313" key="2">
    <source>
        <dbReference type="EMBL" id="CAI9766342.1"/>
    </source>
</evidence>
<dbReference type="InterPro" id="IPR036457">
    <property type="entry name" value="PPM-type-like_dom_sf"/>
</dbReference>
<reference evidence="2" key="1">
    <citation type="submission" date="2023-05" db="EMBL/GenBank/DDBJ databases">
        <authorList>
            <person name="Huff M."/>
        </authorList>
    </citation>
    <scope>NUCLEOTIDE SEQUENCE</scope>
</reference>
<dbReference type="AlphaFoldDB" id="A0AAD1ZG35"/>
<dbReference type="PROSITE" id="PS51746">
    <property type="entry name" value="PPM_2"/>
    <property type="match status" value="1"/>
</dbReference>
<evidence type="ECO:0000259" key="1">
    <source>
        <dbReference type="PROSITE" id="PS51746"/>
    </source>
</evidence>
<dbReference type="GO" id="GO:0004722">
    <property type="term" value="F:protein serine/threonine phosphatase activity"/>
    <property type="evidence" value="ECO:0007669"/>
    <property type="project" value="InterPro"/>
</dbReference>
<gene>
    <name evidence="2" type="ORF">FPE_LOCUS13772</name>
</gene>
<accession>A0AAD1ZG35</accession>
<protein>
    <recommendedName>
        <fullName evidence="1">PPM-type phosphatase domain-containing protein</fullName>
    </recommendedName>
</protein>
<dbReference type="Gene3D" id="3.60.40.10">
    <property type="entry name" value="PPM-type phosphatase domain"/>
    <property type="match status" value="2"/>
</dbReference>
<dbReference type="PANTHER" id="PTHR47992">
    <property type="entry name" value="PROTEIN PHOSPHATASE"/>
    <property type="match status" value="1"/>
</dbReference>
<sequence>MSKASPLVHGSFAVSSAIGGGHLKKWVTAEPTIEVFRITKESKFLILASDGLWDKVSNQEATDVVHHLCVRVDKPELYSIYKKIVDLSHSRGSSDDISYGQAGRVHGSFAISSAIGGGHLKQWVTAEPTIEVFRITKESKFLILASDGLWDKVSNKKATDVVHPLCVRVDKPELYSICKKIVDLSHLRGSSDDISYGDPSKSIHSVTHMLRIT</sequence>
<dbReference type="InterPro" id="IPR001932">
    <property type="entry name" value="PPM-type_phosphatase-like_dom"/>
</dbReference>
<dbReference type="EMBL" id="OU503043">
    <property type="protein sequence ID" value="CAI9766342.1"/>
    <property type="molecule type" value="Genomic_DNA"/>
</dbReference>
<dbReference type="Proteomes" id="UP000834106">
    <property type="component" value="Chromosome 8"/>
</dbReference>
<evidence type="ECO:0000313" key="3">
    <source>
        <dbReference type="Proteomes" id="UP000834106"/>
    </source>
</evidence>
<dbReference type="SUPFAM" id="SSF81606">
    <property type="entry name" value="PP2C-like"/>
    <property type="match status" value="2"/>
</dbReference>
<feature type="domain" description="PPM-type phosphatase" evidence="1">
    <location>
        <begin position="1"/>
        <end position="104"/>
    </location>
</feature>
<organism evidence="2 3">
    <name type="scientific">Fraxinus pennsylvanica</name>
    <dbReference type="NCBI Taxonomy" id="56036"/>
    <lineage>
        <taxon>Eukaryota</taxon>
        <taxon>Viridiplantae</taxon>
        <taxon>Streptophyta</taxon>
        <taxon>Embryophyta</taxon>
        <taxon>Tracheophyta</taxon>
        <taxon>Spermatophyta</taxon>
        <taxon>Magnoliopsida</taxon>
        <taxon>eudicotyledons</taxon>
        <taxon>Gunneridae</taxon>
        <taxon>Pentapetalae</taxon>
        <taxon>asterids</taxon>
        <taxon>lamiids</taxon>
        <taxon>Lamiales</taxon>
        <taxon>Oleaceae</taxon>
        <taxon>Oleeae</taxon>
        <taxon>Fraxinus</taxon>
    </lineage>
</organism>
<keyword evidence="3" id="KW-1185">Reference proteome</keyword>
<dbReference type="Pfam" id="PF00481">
    <property type="entry name" value="PP2C"/>
    <property type="match status" value="2"/>
</dbReference>
<proteinExistence type="predicted"/>
<dbReference type="InterPro" id="IPR015655">
    <property type="entry name" value="PP2C"/>
</dbReference>
<dbReference type="CDD" id="cd00143">
    <property type="entry name" value="PP2Cc"/>
    <property type="match status" value="2"/>
</dbReference>
<name>A0AAD1ZG35_9LAMI</name>